<organism evidence="2 3">
    <name type="scientific">Orchesella cincta</name>
    <name type="common">Springtail</name>
    <name type="synonym">Podura cincta</name>
    <dbReference type="NCBI Taxonomy" id="48709"/>
    <lineage>
        <taxon>Eukaryota</taxon>
        <taxon>Metazoa</taxon>
        <taxon>Ecdysozoa</taxon>
        <taxon>Arthropoda</taxon>
        <taxon>Hexapoda</taxon>
        <taxon>Collembola</taxon>
        <taxon>Entomobryomorpha</taxon>
        <taxon>Entomobryoidea</taxon>
        <taxon>Orchesellidae</taxon>
        <taxon>Orchesellinae</taxon>
        <taxon>Orchesella</taxon>
    </lineage>
</organism>
<feature type="compositionally biased region" description="Basic and acidic residues" evidence="1">
    <location>
        <begin position="156"/>
        <end position="166"/>
    </location>
</feature>
<proteinExistence type="predicted"/>
<comment type="caution">
    <text evidence="2">The sequence shown here is derived from an EMBL/GenBank/DDBJ whole genome shotgun (WGS) entry which is preliminary data.</text>
</comment>
<feature type="compositionally biased region" description="Basic and acidic residues" evidence="1">
    <location>
        <begin position="110"/>
        <end position="128"/>
    </location>
</feature>
<dbReference type="OrthoDB" id="6346805at2759"/>
<keyword evidence="3" id="KW-1185">Reference proteome</keyword>
<feature type="compositionally biased region" description="Polar residues" evidence="1">
    <location>
        <begin position="137"/>
        <end position="152"/>
    </location>
</feature>
<dbReference type="AlphaFoldDB" id="A0A1D2MDZ1"/>
<feature type="region of interest" description="Disordered" evidence="1">
    <location>
        <begin position="104"/>
        <end position="180"/>
    </location>
</feature>
<name>A0A1D2MDZ1_ORCCI</name>
<gene>
    <name evidence="2" type="ORF">Ocin01_15522</name>
</gene>
<sequence length="251" mass="28201">MHNMRQQMDSLFSSLFAPNPGFFNPNRQFFPRPFFPSVPADSSGEDTKEFLDFGKLPPNYKNSTSETKVVDGKVIEVNKTVHKISGDNSNGFFQFSVIKIRPSEDTPAAEEDKQQPEATVIEEKKPDEAPEAEVTTIKAQQESEMNNPSLNEVDQDEKMSNTKYETDPGLLEEEPSKDAPVSLPLTQEVIYDFVPLQLQSMPLIQASKGDDGKNKPHDLSTDLRINNLMANNENGRLRTLVDPDEIEIIEV</sequence>
<reference evidence="2 3" key="1">
    <citation type="journal article" date="2016" name="Genome Biol. Evol.">
        <title>Gene Family Evolution Reflects Adaptation to Soil Environmental Stressors in the Genome of the Collembolan Orchesella cincta.</title>
        <authorList>
            <person name="Faddeeva-Vakhrusheva A."/>
            <person name="Derks M.F."/>
            <person name="Anvar S.Y."/>
            <person name="Agamennone V."/>
            <person name="Suring W."/>
            <person name="Smit S."/>
            <person name="van Straalen N.M."/>
            <person name="Roelofs D."/>
        </authorList>
    </citation>
    <scope>NUCLEOTIDE SEQUENCE [LARGE SCALE GENOMIC DNA]</scope>
    <source>
        <tissue evidence="2">Mixed pool</tissue>
    </source>
</reference>
<dbReference type="EMBL" id="LJIJ01001648">
    <property type="protein sequence ID" value="ODM91163.1"/>
    <property type="molecule type" value="Genomic_DNA"/>
</dbReference>
<protein>
    <submittedName>
        <fullName evidence="2">Icarapin-like</fullName>
    </submittedName>
</protein>
<accession>A0A1D2MDZ1</accession>
<evidence type="ECO:0000256" key="1">
    <source>
        <dbReference type="SAM" id="MobiDB-lite"/>
    </source>
</evidence>
<evidence type="ECO:0000313" key="2">
    <source>
        <dbReference type="EMBL" id="ODM91163.1"/>
    </source>
</evidence>
<dbReference type="Proteomes" id="UP000094527">
    <property type="component" value="Unassembled WGS sequence"/>
</dbReference>
<evidence type="ECO:0000313" key="3">
    <source>
        <dbReference type="Proteomes" id="UP000094527"/>
    </source>
</evidence>